<keyword evidence="1" id="KW-0472">Membrane</keyword>
<dbReference type="RefSeq" id="WP_007690322.1">
    <property type="nucleotide sequence ID" value="NZ_AJRK01000362.1"/>
</dbReference>
<organism evidence="2 3">
    <name type="scientific">Halococcus hamelinensis 100A6</name>
    <dbReference type="NCBI Taxonomy" id="1132509"/>
    <lineage>
        <taxon>Archaea</taxon>
        <taxon>Methanobacteriati</taxon>
        <taxon>Methanobacteriota</taxon>
        <taxon>Stenosarchaea group</taxon>
        <taxon>Halobacteria</taxon>
        <taxon>Halobacteriales</taxon>
        <taxon>Halococcaceae</taxon>
        <taxon>Halococcus</taxon>
    </lineage>
</organism>
<feature type="transmembrane region" description="Helical" evidence="1">
    <location>
        <begin position="72"/>
        <end position="91"/>
    </location>
</feature>
<dbReference type="Proteomes" id="UP000011566">
    <property type="component" value="Unassembled WGS sequence"/>
</dbReference>
<name>M0MB11_9EURY</name>
<keyword evidence="3" id="KW-1185">Reference proteome</keyword>
<comment type="caution">
    <text evidence="2">The sequence shown here is derived from an EMBL/GenBank/DDBJ whole genome shotgun (WGS) entry which is preliminary data.</text>
</comment>
<accession>M0MB11</accession>
<feature type="transmembrane region" description="Helical" evidence="1">
    <location>
        <begin position="37"/>
        <end position="60"/>
    </location>
</feature>
<keyword evidence="1" id="KW-0812">Transmembrane</keyword>
<evidence type="ECO:0000313" key="2">
    <source>
        <dbReference type="EMBL" id="EMA41575.1"/>
    </source>
</evidence>
<keyword evidence="1" id="KW-1133">Transmembrane helix</keyword>
<proteinExistence type="predicted"/>
<dbReference type="EMBL" id="AOMB01000005">
    <property type="protein sequence ID" value="EMA41575.1"/>
    <property type="molecule type" value="Genomic_DNA"/>
</dbReference>
<protein>
    <submittedName>
        <fullName evidence="2">Uncharacterized protein</fullName>
    </submittedName>
</protein>
<feature type="transmembrane region" description="Helical" evidence="1">
    <location>
        <begin position="6"/>
        <end position="25"/>
    </location>
</feature>
<evidence type="ECO:0000313" key="3">
    <source>
        <dbReference type="Proteomes" id="UP000011566"/>
    </source>
</evidence>
<feature type="transmembrane region" description="Helical" evidence="1">
    <location>
        <begin position="111"/>
        <end position="137"/>
    </location>
</feature>
<evidence type="ECO:0000256" key="1">
    <source>
        <dbReference type="SAM" id="Phobius"/>
    </source>
</evidence>
<reference evidence="2 3" key="1">
    <citation type="journal article" date="2014" name="PLoS Genet.">
        <title>Phylogenetically driven sequencing of extremely halophilic archaea reveals strategies for static and dynamic osmo-response.</title>
        <authorList>
            <person name="Becker E.A."/>
            <person name="Seitzer P.M."/>
            <person name="Tritt A."/>
            <person name="Larsen D."/>
            <person name="Krusor M."/>
            <person name="Yao A.I."/>
            <person name="Wu D."/>
            <person name="Madern D."/>
            <person name="Eisen J.A."/>
            <person name="Darling A.E."/>
            <person name="Facciotti M.T."/>
        </authorList>
    </citation>
    <scope>NUCLEOTIDE SEQUENCE [LARGE SCALE GENOMIC DNA]</scope>
    <source>
        <strain evidence="2 3">100A6</strain>
    </source>
</reference>
<dbReference type="OrthoDB" id="376500at2157"/>
<gene>
    <name evidence="2" type="ORF">C447_01935</name>
</gene>
<sequence length="138" mass="15214">MVDASIVGLLVGLATLLALGGYYEWRSQPNVPLVVRISFMAGLSVQLVDSIVIDGTWGLVTISTPDWVGLSTTTMSGSFLVFPGYAVWRWLPRSPDALDTDAKRRLYRSRWYWFGLAVVVIVAFALVFCLVLMQAGIL</sequence>
<dbReference type="PATRIC" id="fig|1132509.6.peg.452"/>
<dbReference type="AlphaFoldDB" id="M0MB11"/>